<comment type="caution">
    <text evidence="2">The sequence shown here is derived from an EMBL/GenBank/DDBJ whole genome shotgun (WGS) entry which is preliminary data.</text>
</comment>
<dbReference type="AlphaFoldDB" id="A0A3D9YTS2"/>
<keyword evidence="1" id="KW-1133">Transmembrane helix</keyword>
<evidence type="ECO:0000313" key="2">
    <source>
        <dbReference type="EMBL" id="REF85905.1"/>
    </source>
</evidence>
<dbReference type="Pfam" id="PF07330">
    <property type="entry name" value="DUF1467"/>
    <property type="match status" value="1"/>
</dbReference>
<feature type="transmembrane region" description="Helical" evidence="1">
    <location>
        <begin position="55"/>
        <end position="76"/>
    </location>
</feature>
<dbReference type="EMBL" id="QUMO01000003">
    <property type="protein sequence ID" value="REF85905.1"/>
    <property type="molecule type" value="Genomic_DNA"/>
</dbReference>
<feature type="transmembrane region" description="Helical" evidence="1">
    <location>
        <begin position="6"/>
        <end position="28"/>
    </location>
</feature>
<keyword evidence="3" id="KW-1185">Reference proteome</keyword>
<protein>
    <submittedName>
        <fullName evidence="2">Putative secreted protein</fullName>
    </submittedName>
</protein>
<dbReference type="InterPro" id="IPR009935">
    <property type="entry name" value="DUF1467"/>
</dbReference>
<keyword evidence="1" id="KW-0812">Transmembrane</keyword>
<evidence type="ECO:0000256" key="1">
    <source>
        <dbReference type="SAM" id="Phobius"/>
    </source>
</evidence>
<keyword evidence="1" id="KW-0472">Membrane</keyword>
<dbReference type="Proteomes" id="UP000256900">
    <property type="component" value="Unassembled WGS sequence"/>
</dbReference>
<proteinExistence type="predicted"/>
<dbReference type="RefSeq" id="WP_115836506.1">
    <property type="nucleotide sequence ID" value="NZ_CP025086.1"/>
</dbReference>
<name>A0A3D9YTS2_9HYPH</name>
<organism evidence="2 3">
    <name type="scientific">Methylovirgula ligni</name>
    <dbReference type="NCBI Taxonomy" id="569860"/>
    <lineage>
        <taxon>Bacteria</taxon>
        <taxon>Pseudomonadati</taxon>
        <taxon>Pseudomonadota</taxon>
        <taxon>Alphaproteobacteria</taxon>
        <taxon>Hyphomicrobiales</taxon>
        <taxon>Beijerinckiaceae</taxon>
        <taxon>Methylovirgula</taxon>
    </lineage>
</organism>
<gene>
    <name evidence="2" type="ORF">DES32_1945</name>
</gene>
<dbReference type="OrthoDB" id="9804637at2"/>
<evidence type="ECO:0000313" key="3">
    <source>
        <dbReference type="Proteomes" id="UP000256900"/>
    </source>
</evidence>
<accession>A0A3D9YTS2</accession>
<reference evidence="2 3" key="1">
    <citation type="submission" date="2018-08" db="EMBL/GenBank/DDBJ databases">
        <title>Genomic Encyclopedia of Type Strains, Phase IV (KMG-IV): sequencing the most valuable type-strain genomes for metagenomic binning, comparative biology and taxonomic classification.</title>
        <authorList>
            <person name="Goeker M."/>
        </authorList>
    </citation>
    <scope>NUCLEOTIDE SEQUENCE [LARGE SCALE GENOMIC DNA]</scope>
    <source>
        <strain evidence="2 3">BW863</strain>
    </source>
</reference>
<sequence>MPISVSLAVPLFLTIWFIALFAILPIGIRSQRESGGYVEGTDPGAPVHPQLLKKAVLTTLVSAVIFGVLMLVLHFYGWGGA</sequence>